<evidence type="ECO:0000256" key="6">
    <source>
        <dbReference type="ARBA" id="ARBA00022801"/>
    </source>
</evidence>
<evidence type="ECO:0000256" key="2">
    <source>
        <dbReference type="ARBA" id="ARBA00010875"/>
    </source>
</evidence>
<dbReference type="NCBIfam" id="TIGR00043">
    <property type="entry name" value="rRNA maturation RNase YbeY"/>
    <property type="match status" value="1"/>
</dbReference>
<dbReference type="PANTHER" id="PTHR46986:SF1">
    <property type="entry name" value="ENDORIBONUCLEASE YBEY, CHLOROPLASTIC"/>
    <property type="match status" value="1"/>
</dbReference>
<evidence type="ECO:0000256" key="5">
    <source>
        <dbReference type="ARBA" id="ARBA00022759"/>
    </source>
</evidence>
<dbReference type="AlphaFoldDB" id="A0A540LXE1"/>
<dbReference type="SUPFAM" id="SSF55486">
    <property type="entry name" value="Metalloproteases ('zincins'), catalytic domain"/>
    <property type="match status" value="1"/>
</dbReference>
<gene>
    <name evidence="8" type="ORF">C1H46_023276</name>
</gene>
<evidence type="ECO:0000256" key="1">
    <source>
        <dbReference type="ARBA" id="ARBA00001947"/>
    </source>
</evidence>
<dbReference type="PANTHER" id="PTHR46986">
    <property type="entry name" value="ENDORIBONUCLEASE YBEY, CHLOROPLASTIC"/>
    <property type="match status" value="1"/>
</dbReference>
<keyword evidence="5" id="KW-0255">Endonuclease</keyword>
<dbReference type="GO" id="GO:0006364">
    <property type="term" value="P:rRNA processing"/>
    <property type="evidence" value="ECO:0007669"/>
    <property type="project" value="InterPro"/>
</dbReference>
<dbReference type="EMBL" id="VIEB01000430">
    <property type="protein sequence ID" value="TQD91157.1"/>
    <property type="molecule type" value="Genomic_DNA"/>
</dbReference>
<name>A0A540LXE1_MALBA</name>
<comment type="cofactor">
    <cofactor evidence="1">
        <name>Zn(2+)</name>
        <dbReference type="ChEBI" id="CHEBI:29105"/>
    </cofactor>
</comment>
<organism evidence="8 9">
    <name type="scientific">Malus baccata</name>
    <name type="common">Siberian crab apple</name>
    <name type="synonym">Pyrus baccata</name>
    <dbReference type="NCBI Taxonomy" id="106549"/>
    <lineage>
        <taxon>Eukaryota</taxon>
        <taxon>Viridiplantae</taxon>
        <taxon>Streptophyta</taxon>
        <taxon>Embryophyta</taxon>
        <taxon>Tracheophyta</taxon>
        <taxon>Spermatophyta</taxon>
        <taxon>Magnoliopsida</taxon>
        <taxon>eudicotyledons</taxon>
        <taxon>Gunneridae</taxon>
        <taxon>Pentapetalae</taxon>
        <taxon>rosids</taxon>
        <taxon>fabids</taxon>
        <taxon>Rosales</taxon>
        <taxon>Rosaceae</taxon>
        <taxon>Amygdaloideae</taxon>
        <taxon>Maleae</taxon>
        <taxon>Malus</taxon>
    </lineage>
</organism>
<dbReference type="GO" id="GO:0004222">
    <property type="term" value="F:metalloendopeptidase activity"/>
    <property type="evidence" value="ECO:0007669"/>
    <property type="project" value="InterPro"/>
</dbReference>
<evidence type="ECO:0000256" key="7">
    <source>
        <dbReference type="ARBA" id="ARBA00022833"/>
    </source>
</evidence>
<accession>A0A540LXE1</accession>
<evidence type="ECO:0000256" key="3">
    <source>
        <dbReference type="ARBA" id="ARBA00022722"/>
    </source>
</evidence>
<proteinExistence type="inferred from homology"/>
<dbReference type="STRING" id="106549.A0A540LXE1"/>
<protein>
    <submittedName>
        <fullName evidence="8">Uncharacterized protein</fullName>
    </submittedName>
</protein>
<evidence type="ECO:0000313" key="8">
    <source>
        <dbReference type="EMBL" id="TQD91157.1"/>
    </source>
</evidence>
<dbReference type="Proteomes" id="UP000315295">
    <property type="component" value="Unassembled WGS sequence"/>
</dbReference>
<dbReference type="InterPro" id="IPR023091">
    <property type="entry name" value="MetalPrtase_cat_dom_sf_prd"/>
</dbReference>
<dbReference type="InterPro" id="IPR002036">
    <property type="entry name" value="YbeY"/>
</dbReference>
<reference evidence="8 9" key="1">
    <citation type="journal article" date="2019" name="G3 (Bethesda)">
        <title>Sequencing of a Wild Apple (Malus baccata) Genome Unravels the Differences Between Cultivated and Wild Apple Species Regarding Disease Resistance and Cold Tolerance.</title>
        <authorList>
            <person name="Chen X."/>
        </authorList>
    </citation>
    <scope>NUCLEOTIDE SEQUENCE [LARGE SCALE GENOMIC DNA]</scope>
    <source>
        <strain evidence="9">cv. Shandingzi</strain>
        <tissue evidence="8">Leaves</tissue>
    </source>
</reference>
<keyword evidence="4" id="KW-0479">Metal-binding</keyword>
<evidence type="ECO:0000256" key="4">
    <source>
        <dbReference type="ARBA" id="ARBA00022723"/>
    </source>
</evidence>
<dbReference type="Gene3D" id="3.40.390.30">
    <property type="entry name" value="Metalloproteases ('zincins'), catalytic domain"/>
    <property type="match status" value="1"/>
</dbReference>
<comment type="similarity">
    <text evidence="2">Belongs to the endoribonuclease YbeY family.</text>
</comment>
<sequence>MKPHKIHRKAKEKVRRRSLKSKEKELELDVSISIQETLNDPEILRIVELLRLDAPVAVKLAFDGLKDSMYKTRDNAIGGVAGYESVELSVLLCDNEFIRKLNKEWRGEDNATDVISMSQHVPDLKLPMLMLGDIVISVETVARQAEQRGHMLLDKMRILMMLRNLNF</sequence>
<evidence type="ECO:0000313" key="9">
    <source>
        <dbReference type="Proteomes" id="UP000315295"/>
    </source>
</evidence>
<dbReference type="GO" id="GO:0046872">
    <property type="term" value="F:metal ion binding"/>
    <property type="evidence" value="ECO:0007669"/>
    <property type="project" value="UniProtKB-KW"/>
</dbReference>
<keyword evidence="9" id="KW-1185">Reference proteome</keyword>
<keyword evidence="3" id="KW-0540">Nuclease</keyword>
<dbReference type="Pfam" id="PF02130">
    <property type="entry name" value="YbeY"/>
    <property type="match status" value="1"/>
</dbReference>
<comment type="caution">
    <text evidence="8">The sequence shown here is derived from an EMBL/GenBank/DDBJ whole genome shotgun (WGS) entry which is preliminary data.</text>
</comment>
<dbReference type="GO" id="GO:0004519">
    <property type="term" value="F:endonuclease activity"/>
    <property type="evidence" value="ECO:0007669"/>
    <property type="project" value="UniProtKB-KW"/>
</dbReference>
<keyword evidence="6" id="KW-0378">Hydrolase</keyword>
<keyword evidence="7" id="KW-0862">Zinc</keyword>